<reference evidence="1" key="1">
    <citation type="submission" date="2022-07" db="EMBL/GenBank/DDBJ databases">
        <title>Characterization of the Novel Bacterium Alteromonas immobilis LMIT006 and Alteromonas gregis LMIT007.</title>
        <authorList>
            <person name="Lin X."/>
        </authorList>
    </citation>
    <scope>NUCLEOTIDE SEQUENCE</scope>
    <source>
        <strain evidence="1">LMIT007</strain>
    </source>
</reference>
<dbReference type="RefSeq" id="WP_254102642.1">
    <property type="nucleotide sequence ID" value="NZ_JANATA010000135.1"/>
</dbReference>
<name>A0AA41X0F7_9ALTE</name>
<evidence type="ECO:0000313" key="2">
    <source>
        <dbReference type="Proteomes" id="UP001165413"/>
    </source>
</evidence>
<gene>
    <name evidence="1" type="ORF">NLF92_13005</name>
</gene>
<sequence>QARGVVIYQDSDISDIKARALAVQNQLNQENGSIAANLRAAALRELKAQPYAIWGLQHNWLDMENNHAACTFTKLTENKVPLKGGMHPSG</sequence>
<feature type="non-terminal residue" evidence="1">
    <location>
        <position position="90"/>
    </location>
</feature>
<organism evidence="1 2">
    <name type="scientific">Opacimonas viscosa</name>
    <dbReference type="NCBI Taxonomy" id="2961944"/>
    <lineage>
        <taxon>Bacteria</taxon>
        <taxon>Pseudomonadati</taxon>
        <taxon>Pseudomonadota</taxon>
        <taxon>Gammaproteobacteria</taxon>
        <taxon>Alteromonadales</taxon>
        <taxon>Alteromonadaceae</taxon>
        <taxon>Opacimonas</taxon>
    </lineage>
</organism>
<dbReference type="Proteomes" id="UP001165413">
    <property type="component" value="Unassembled WGS sequence"/>
</dbReference>
<dbReference type="AlphaFoldDB" id="A0AA41X0F7"/>
<comment type="caution">
    <text evidence="1">The sequence shown here is derived from an EMBL/GenBank/DDBJ whole genome shotgun (WGS) entry which is preliminary data.</text>
</comment>
<keyword evidence="2" id="KW-1185">Reference proteome</keyword>
<feature type="non-terminal residue" evidence="1">
    <location>
        <position position="1"/>
    </location>
</feature>
<protein>
    <submittedName>
        <fullName evidence="1">Uncharacterized protein</fullName>
    </submittedName>
</protein>
<dbReference type="EMBL" id="JANATA010000135">
    <property type="protein sequence ID" value="MCP3429852.1"/>
    <property type="molecule type" value="Genomic_DNA"/>
</dbReference>
<accession>A0AA41X0F7</accession>
<evidence type="ECO:0000313" key="1">
    <source>
        <dbReference type="EMBL" id="MCP3429852.1"/>
    </source>
</evidence>
<proteinExistence type="predicted"/>